<dbReference type="Proteomes" id="UP000187609">
    <property type="component" value="Unassembled WGS sequence"/>
</dbReference>
<dbReference type="EMBL" id="MJEQ01037188">
    <property type="protein sequence ID" value="OIT02627.1"/>
    <property type="molecule type" value="Genomic_DNA"/>
</dbReference>
<reference evidence="2" key="1">
    <citation type="submission" date="2016-11" db="EMBL/GenBank/DDBJ databases">
        <title>The genome of Nicotiana attenuata.</title>
        <authorList>
            <person name="Xu S."/>
            <person name="Brockmoeller T."/>
            <person name="Gaquerel E."/>
            <person name="Navarro A."/>
            <person name="Kuhl H."/>
            <person name="Gase K."/>
            <person name="Ling Z."/>
            <person name="Zhou W."/>
            <person name="Kreitzer C."/>
            <person name="Stanke M."/>
            <person name="Tang H."/>
            <person name="Lyons E."/>
            <person name="Pandey P."/>
            <person name="Pandey S.P."/>
            <person name="Timmermann B."/>
            <person name="Baldwin I.T."/>
        </authorList>
    </citation>
    <scope>NUCLEOTIDE SEQUENCE [LARGE SCALE GENOMIC DNA]</scope>
    <source>
        <strain evidence="2">UT</strain>
    </source>
</reference>
<protein>
    <submittedName>
        <fullName evidence="2">Uncharacterized protein</fullName>
    </submittedName>
</protein>
<evidence type="ECO:0000313" key="3">
    <source>
        <dbReference type="Proteomes" id="UP000187609"/>
    </source>
</evidence>
<evidence type="ECO:0000256" key="1">
    <source>
        <dbReference type="SAM" id="MobiDB-lite"/>
    </source>
</evidence>
<feature type="non-terminal residue" evidence="2">
    <location>
        <position position="187"/>
    </location>
</feature>
<keyword evidence="3" id="KW-1185">Reference proteome</keyword>
<name>A0A1J6IUZ9_NICAT</name>
<organism evidence="2 3">
    <name type="scientific">Nicotiana attenuata</name>
    <name type="common">Coyote tobacco</name>
    <dbReference type="NCBI Taxonomy" id="49451"/>
    <lineage>
        <taxon>Eukaryota</taxon>
        <taxon>Viridiplantae</taxon>
        <taxon>Streptophyta</taxon>
        <taxon>Embryophyta</taxon>
        <taxon>Tracheophyta</taxon>
        <taxon>Spermatophyta</taxon>
        <taxon>Magnoliopsida</taxon>
        <taxon>eudicotyledons</taxon>
        <taxon>Gunneridae</taxon>
        <taxon>Pentapetalae</taxon>
        <taxon>asterids</taxon>
        <taxon>lamiids</taxon>
        <taxon>Solanales</taxon>
        <taxon>Solanaceae</taxon>
        <taxon>Nicotianoideae</taxon>
        <taxon>Nicotianeae</taxon>
        <taxon>Nicotiana</taxon>
    </lineage>
</organism>
<dbReference type="AlphaFoldDB" id="A0A1J6IUZ9"/>
<dbReference type="Gramene" id="OIT02627">
    <property type="protein sequence ID" value="OIT02627"/>
    <property type="gene ID" value="A4A49_56720"/>
</dbReference>
<gene>
    <name evidence="2" type="ORF">A4A49_56720</name>
</gene>
<feature type="compositionally biased region" description="Polar residues" evidence="1">
    <location>
        <begin position="107"/>
        <end position="131"/>
    </location>
</feature>
<proteinExistence type="predicted"/>
<sequence>MGRGRPRNKIQLSERKVVKAKRRQLVIESTHISGILGEGEQTRAFSSEPAYRQTELKITPITAYSTAKKMKFVMHNQNTPTGSNQSVVASEGTLMYPIVTTIQNTRVKGNSSSNQNTGVATTPISSNQTTVAGEGTPKHFIATTIQNTWAKGGIPRIQIAGGVVNNQRNVTEGNISDKEQANKQVEP</sequence>
<accession>A0A1J6IUZ9</accession>
<feature type="region of interest" description="Disordered" evidence="1">
    <location>
        <begin position="107"/>
        <end position="133"/>
    </location>
</feature>
<evidence type="ECO:0000313" key="2">
    <source>
        <dbReference type="EMBL" id="OIT02627.1"/>
    </source>
</evidence>
<comment type="caution">
    <text evidence="2">The sequence shown here is derived from an EMBL/GenBank/DDBJ whole genome shotgun (WGS) entry which is preliminary data.</text>
</comment>